<keyword evidence="2" id="KW-1185">Reference proteome</keyword>
<proteinExistence type="predicted"/>
<feature type="non-terminal residue" evidence="1">
    <location>
        <position position="67"/>
    </location>
</feature>
<protein>
    <submittedName>
        <fullName evidence="1">Uncharacterized protein</fullName>
    </submittedName>
</protein>
<comment type="caution">
    <text evidence="1">The sequence shown here is derived from an EMBL/GenBank/DDBJ whole genome shotgun (WGS) entry which is preliminary data.</text>
</comment>
<evidence type="ECO:0000313" key="1">
    <source>
        <dbReference type="EMBL" id="KAG0433834.1"/>
    </source>
</evidence>
<evidence type="ECO:0000313" key="2">
    <source>
        <dbReference type="Proteomes" id="UP000805193"/>
    </source>
</evidence>
<name>A0AC60QHV1_IXOPE</name>
<accession>A0AC60QHV1</accession>
<dbReference type="Proteomes" id="UP000805193">
    <property type="component" value="Unassembled WGS sequence"/>
</dbReference>
<reference evidence="1 2" key="1">
    <citation type="journal article" date="2020" name="Cell">
        <title>Large-Scale Comparative Analyses of Tick Genomes Elucidate Their Genetic Diversity and Vector Capacities.</title>
        <authorList>
            <consortium name="Tick Genome and Microbiome Consortium (TIGMIC)"/>
            <person name="Jia N."/>
            <person name="Wang J."/>
            <person name="Shi W."/>
            <person name="Du L."/>
            <person name="Sun Y."/>
            <person name="Zhan W."/>
            <person name="Jiang J.F."/>
            <person name="Wang Q."/>
            <person name="Zhang B."/>
            <person name="Ji P."/>
            <person name="Bell-Sakyi L."/>
            <person name="Cui X.M."/>
            <person name="Yuan T.T."/>
            <person name="Jiang B.G."/>
            <person name="Yang W.F."/>
            <person name="Lam T.T."/>
            <person name="Chang Q.C."/>
            <person name="Ding S.J."/>
            <person name="Wang X.J."/>
            <person name="Zhu J.G."/>
            <person name="Ruan X.D."/>
            <person name="Zhao L."/>
            <person name="Wei J.T."/>
            <person name="Ye R.Z."/>
            <person name="Que T.C."/>
            <person name="Du C.H."/>
            <person name="Zhou Y.H."/>
            <person name="Cheng J.X."/>
            <person name="Dai P.F."/>
            <person name="Guo W.B."/>
            <person name="Han X.H."/>
            <person name="Huang E.J."/>
            <person name="Li L.F."/>
            <person name="Wei W."/>
            <person name="Gao Y.C."/>
            <person name="Liu J.Z."/>
            <person name="Shao H.Z."/>
            <person name="Wang X."/>
            <person name="Wang C.C."/>
            <person name="Yang T.C."/>
            <person name="Huo Q.B."/>
            <person name="Li W."/>
            <person name="Chen H.Y."/>
            <person name="Chen S.E."/>
            <person name="Zhou L.G."/>
            <person name="Ni X.B."/>
            <person name="Tian J.H."/>
            <person name="Sheng Y."/>
            <person name="Liu T."/>
            <person name="Pan Y.S."/>
            <person name="Xia L.Y."/>
            <person name="Li J."/>
            <person name="Zhao F."/>
            <person name="Cao W.C."/>
        </authorList>
    </citation>
    <scope>NUCLEOTIDE SEQUENCE [LARGE SCALE GENOMIC DNA]</scope>
    <source>
        <strain evidence="1">Iper-2018</strain>
    </source>
</reference>
<gene>
    <name evidence="1" type="ORF">HPB47_019549</name>
</gene>
<organism evidence="1 2">
    <name type="scientific">Ixodes persulcatus</name>
    <name type="common">Taiga tick</name>
    <dbReference type="NCBI Taxonomy" id="34615"/>
    <lineage>
        <taxon>Eukaryota</taxon>
        <taxon>Metazoa</taxon>
        <taxon>Ecdysozoa</taxon>
        <taxon>Arthropoda</taxon>
        <taxon>Chelicerata</taxon>
        <taxon>Arachnida</taxon>
        <taxon>Acari</taxon>
        <taxon>Parasitiformes</taxon>
        <taxon>Ixodida</taxon>
        <taxon>Ixodoidea</taxon>
        <taxon>Ixodidae</taxon>
        <taxon>Ixodinae</taxon>
        <taxon>Ixodes</taxon>
    </lineage>
</organism>
<dbReference type="EMBL" id="JABSTQ010009008">
    <property type="protein sequence ID" value="KAG0433834.1"/>
    <property type="molecule type" value="Genomic_DNA"/>
</dbReference>
<sequence length="67" mass="7220">MVTARNADELYVAEERCGAAIPGEVSETKKLTDEKSGLKCRLPSLKALLLSAQELISKGVAVKDMDK</sequence>